<evidence type="ECO:0000313" key="3">
    <source>
        <dbReference type="Proteomes" id="UP000036951"/>
    </source>
</evidence>
<evidence type="ECO:0000256" key="1">
    <source>
        <dbReference type="SAM" id="SignalP"/>
    </source>
</evidence>
<dbReference type="AlphaFoldDB" id="A0A8E1R097"/>
<evidence type="ECO:0008006" key="4">
    <source>
        <dbReference type="Google" id="ProtNLM"/>
    </source>
</evidence>
<accession>A0A8E1R097</accession>
<gene>
    <name evidence="2" type="ORF">ACU52_01605</name>
</gene>
<feature type="signal peptide" evidence="1">
    <location>
        <begin position="1"/>
        <end position="19"/>
    </location>
</feature>
<organism evidence="2 3">
    <name type="scientific">Xylanibacter rarus</name>
    <dbReference type="NCBI Taxonomy" id="1676614"/>
    <lineage>
        <taxon>Bacteria</taxon>
        <taxon>Pseudomonadati</taxon>
        <taxon>Bacteroidota</taxon>
        <taxon>Bacteroidia</taxon>
        <taxon>Bacteroidales</taxon>
        <taxon>Prevotellaceae</taxon>
        <taxon>Xylanibacter</taxon>
    </lineage>
</organism>
<keyword evidence="1" id="KW-0732">Signal</keyword>
<evidence type="ECO:0000313" key="2">
    <source>
        <dbReference type="EMBL" id="KOO69917.1"/>
    </source>
</evidence>
<sequence>MRSLSSILLLALGSSVCNASALRGNGVDAQWIDSTALRLSFVLTEGDSVGSNYAVIATPRLVTAKGDTLLLKPTVFRGKRNMRYTERARFYNNAQQATADEVALGSEVRYDVMLRRADSPWIWEDKVYLDVAREKEGCCNVEDMAGRRMGDMVYVPQFVPALAVVEDNAGKAGELQKDNPVLMHVSQYKPYDNTRILRKEKGALYVHYPLNSSELKRDFRDNAQTLDRIVDITRSIMADSTSSVKIIQIVGLASVEGSQKNNVSLAGRRADALKAYIQKRVKISDKLFDCANGGEAWTELRDQIADGSFDGRDELLHIIDTEKNPDKREQMIRQLDGGRPYAYLRDNVLSDQRNSGYLRIYYDYVPDTAAKTINEATELMQEEKYDEALRKLLTVKDDKRAFSPLGVAYYMTGNRQKGLEYMKRAAADGNVQAKRNLEQYEAIMKAEQLKEK</sequence>
<dbReference type="SUPFAM" id="SSF103088">
    <property type="entry name" value="OmpA-like"/>
    <property type="match status" value="1"/>
</dbReference>
<name>A0A8E1R097_9BACT</name>
<dbReference type="Gene3D" id="3.30.1330.60">
    <property type="entry name" value="OmpA-like domain"/>
    <property type="match status" value="1"/>
</dbReference>
<feature type="chain" id="PRO_5034127246" description="DUF3868 domain-containing protein" evidence="1">
    <location>
        <begin position="20"/>
        <end position="452"/>
    </location>
</feature>
<dbReference type="Proteomes" id="UP000036951">
    <property type="component" value="Unassembled WGS sequence"/>
</dbReference>
<reference evidence="2 3" key="1">
    <citation type="submission" date="2015-06" db="EMBL/GenBank/DDBJ databases">
        <title>Prevotella sp. 109, sp. nov., a novel member of the family Prevotellaceae isolated from human faeces.</title>
        <authorList>
            <person name="Shkoporov A.N."/>
            <person name="Chaplin A.V."/>
            <person name="Kafarskaia L.I."/>
            <person name="Efimov B.A."/>
        </authorList>
    </citation>
    <scope>NUCLEOTIDE SEQUENCE [LARGE SCALE GENOMIC DNA]</scope>
    <source>
        <strain evidence="2 3">109</strain>
    </source>
</reference>
<comment type="caution">
    <text evidence="2">The sequence shown here is derived from an EMBL/GenBank/DDBJ whole genome shotgun (WGS) entry which is preliminary data.</text>
</comment>
<protein>
    <recommendedName>
        <fullName evidence="4">DUF3868 domain-containing protein</fullName>
    </recommendedName>
</protein>
<dbReference type="EMBL" id="LFQU01000001">
    <property type="protein sequence ID" value="KOO69917.1"/>
    <property type="molecule type" value="Genomic_DNA"/>
</dbReference>
<keyword evidence="3" id="KW-1185">Reference proteome</keyword>
<proteinExistence type="predicted"/>
<dbReference type="InterPro" id="IPR036737">
    <property type="entry name" value="OmpA-like_sf"/>
</dbReference>